<reference evidence="2" key="1">
    <citation type="journal article" date="2019" name="Int. J. Syst. Evol. Microbiol.">
        <title>The Global Catalogue of Microorganisms (GCM) 10K type strain sequencing project: providing services to taxonomists for standard genome sequencing and annotation.</title>
        <authorList>
            <consortium name="The Broad Institute Genomics Platform"/>
            <consortium name="The Broad Institute Genome Sequencing Center for Infectious Disease"/>
            <person name="Wu L."/>
            <person name="Ma J."/>
        </authorList>
    </citation>
    <scope>NUCLEOTIDE SEQUENCE [LARGE SCALE GENOMIC DNA]</scope>
    <source>
        <strain evidence="2">CCUG 54523</strain>
    </source>
</reference>
<name>A0ABW3AKK2_9MICO</name>
<sequence length="220" mass="23958">MTTTNTYRTAYRAYRDELGAAMQMSDPDLSAAGLSVRQRARRESARERLLAARPALPSVGTSRADVLGSLRPTTADQISRMQHEQAHVLRMLEAGRALGQIIANADDVRALAIADLVETLPQTLESQHGDEIIAETHGLVFERLADLGVESAVQAREFEQSNAPALAWHRAMTEAAEGSDASVGAWQDVYRADAKGYEAARAGLDGNVDEWVRRFDLANA</sequence>
<accession>A0ABW3AKK2</accession>
<dbReference type="RefSeq" id="WP_204979256.1">
    <property type="nucleotide sequence ID" value="NZ_JBHTII010000002.1"/>
</dbReference>
<proteinExistence type="predicted"/>
<protein>
    <recommendedName>
        <fullName evidence="3">DUF222 domain-containing protein</fullName>
    </recommendedName>
</protein>
<evidence type="ECO:0008006" key="3">
    <source>
        <dbReference type="Google" id="ProtNLM"/>
    </source>
</evidence>
<dbReference type="Proteomes" id="UP001597055">
    <property type="component" value="Unassembled WGS sequence"/>
</dbReference>
<gene>
    <name evidence="1" type="ORF">ACFQ0P_13930</name>
</gene>
<organism evidence="1 2">
    <name type="scientific">Microbacterium insulae</name>
    <dbReference type="NCBI Taxonomy" id="483014"/>
    <lineage>
        <taxon>Bacteria</taxon>
        <taxon>Bacillati</taxon>
        <taxon>Actinomycetota</taxon>
        <taxon>Actinomycetes</taxon>
        <taxon>Micrococcales</taxon>
        <taxon>Microbacteriaceae</taxon>
        <taxon>Microbacterium</taxon>
    </lineage>
</organism>
<comment type="caution">
    <text evidence="1">The sequence shown here is derived from an EMBL/GenBank/DDBJ whole genome shotgun (WGS) entry which is preliminary data.</text>
</comment>
<evidence type="ECO:0000313" key="1">
    <source>
        <dbReference type="EMBL" id="MFD0791498.1"/>
    </source>
</evidence>
<evidence type="ECO:0000313" key="2">
    <source>
        <dbReference type="Proteomes" id="UP001597055"/>
    </source>
</evidence>
<dbReference type="EMBL" id="JBHTII010000002">
    <property type="protein sequence ID" value="MFD0791498.1"/>
    <property type="molecule type" value="Genomic_DNA"/>
</dbReference>
<keyword evidence="2" id="KW-1185">Reference proteome</keyword>